<evidence type="ECO:0000313" key="2">
    <source>
        <dbReference type="EMBL" id="PIC29821.1"/>
    </source>
</evidence>
<dbReference type="PANTHER" id="PTHR23015">
    <property type="entry name" value="UNCHARACTERIZED C.ELEGANS PROTEIN"/>
    <property type="match status" value="1"/>
</dbReference>
<organism evidence="2 3">
    <name type="scientific">Caenorhabditis nigoni</name>
    <dbReference type="NCBI Taxonomy" id="1611254"/>
    <lineage>
        <taxon>Eukaryota</taxon>
        <taxon>Metazoa</taxon>
        <taxon>Ecdysozoa</taxon>
        <taxon>Nematoda</taxon>
        <taxon>Chromadorea</taxon>
        <taxon>Rhabditida</taxon>
        <taxon>Rhabditina</taxon>
        <taxon>Rhabditomorpha</taxon>
        <taxon>Rhabditoidea</taxon>
        <taxon>Rhabditidae</taxon>
        <taxon>Peloderinae</taxon>
        <taxon>Caenorhabditis</taxon>
    </lineage>
</organism>
<sequence length="142" mass="16928">MQIEIDEIVKTKQWKEAKKLRCEFCVLNMKAEDICHFSDFIIKTLSISAKDLDFLRKAFTRSSKFRSWLFYLKKSNEIEEVSYLWGPAFISDHLCSWYFRTKDSEEKILLIGINQLAQTVYFENTEMIYVKNGAIVHDYEEN</sequence>
<dbReference type="Pfam" id="PF01827">
    <property type="entry name" value="FTH"/>
    <property type="match status" value="1"/>
</dbReference>
<dbReference type="GO" id="GO:0045087">
    <property type="term" value="P:innate immune response"/>
    <property type="evidence" value="ECO:0007669"/>
    <property type="project" value="TreeGrafter"/>
</dbReference>
<evidence type="ECO:0000313" key="3">
    <source>
        <dbReference type="Proteomes" id="UP000230233"/>
    </source>
</evidence>
<dbReference type="OrthoDB" id="10661109at2759"/>
<gene>
    <name evidence="2" type="primary">Cnig_chr_V.g21281</name>
    <name evidence="2" type="ORF">B9Z55_021281</name>
</gene>
<dbReference type="PANTHER" id="PTHR23015:SF4">
    <property type="entry name" value="DUF38 DOMAIN-CONTAINING PROTEIN-RELATED"/>
    <property type="match status" value="1"/>
</dbReference>
<comment type="caution">
    <text evidence="2">The sequence shown here is derived from an EMBL/GenBank/DDBJ whole genome shotgun (WGS) entry which is preliminary data.</text>
</comment>
<dbReference type="Proteomes" id="UP000230233">
    <property type="component" value="Chromosome V"/>
</dbReference>
<protein>
    <recommendedName>
        <fullName evidence="1">DUF38 domain-containing protein</fullName>
    </recommendedName>
</protein>
<dbReference type="AlphaFoldDB" id="A0A2G5TRW3"/>
<dbReference type="InterPro" id="IPR040161">
    <property type="entry name" value="FB224"/>
</dbReference>
<dbReference type="EMBL" id="PDUG01000005">
    <property type="protein sequence ID" value="PIC29821.1"/>
    <property type="molecule type" value="Genomic_DNA"/>
</dbReference>
<feature type="domain" description="DUF38" evidence="1">
    <location>
        <begin position="3"/>
        <end position="82"/>
    </location>
</feature>
<keyword evidence="3" id="KW-1185">Reference proteome</keyword>
<evidence type="ECO:0000259" key="1">
    <source>
        <dbReference type="Pfam" id="PF01827"/>
    </source>
</evidence>
<reference evidence="3" key="1">
    <citation type="submission" date="2017-10" db="EMBL/GenBank/DDBJ databases">
        <title>Rapid genome shrinkage in a self-fertile nematode reveals novel sperm competition proteins.</title>
        <authorList>
            <person name="Yin D."/>
            <person name="Schwarz E.M."/>
            <person name="Thomas C.G."/>
            <person name="Felde R.L."/>
            <person name="Korf I.F."/>
            <person name="Cutter A.D."/>
            <person name="Schartner C.M."/>
            <person name="Ralston E.J."/>
            <person name="Meyer B.J."/>
            <person name="Haag E.S."/>
        </authorList>
    </citation>
    <scope>NUCLEOTIDE SEQUENCE [LARGE SCALE GENOMIC DNA]</scope>
    <source>
        <strain evidence="3">JU1422</strain>
    </source>
</reference>
<name>A0A2G5TRW3_9PELO</name>
<dbReference type="InterPro" id="IPR002900">
    <property type="entry name" value="DUF38/FTH_CAE_spp"/>
</dbReference>
<accession>A0A2G5TRW3</accession>
<proteinExistence type="predicted"/>